<sequence length="287" mass="32722">MLMASIYELMASPSFDWKTTPLLECPSIYELMASPSFDWKTTPLLEIWEGSTDAMANPNYVVYNGVEVVAPFNLDILKWANETHGLLSYAKLNTFALMAMELFLLNRPRTFRGDCFSPISGRDGLKAVARVGVPGDHRGLSRDRHVFRILKHWLKADHDPYYNPMNDYVILPTAFDTFAPAVTNVILDDRNLSFPLGSVADYCYMTTIERARGRKVMPSLLHNMPWTGISVDLIFTPKKLVRSLHYKLPMGIFYPPDFLVFHEFGPGLSERYSACPLQVTRKWRVAT</sequence>
<evidence type="ECO:0000313" key="1">
    <source>
        <dbReference type="EMBL" id="KAK9109568.1"/>
    </source>
</evidence>
<name>A0AAP0NJP0_9MAGN</name>
<comment type="caution">
    <text evidence="1">The sequence shown here is derived from an EMBL/GenBank/DDBJ whole genome shotgun (WGS) entry which is preliminary data.</text>
</comment>
<evidence type="ECO:0000313" key="2">
    <source>
        <dbReference type="Proteomes" id="UP001417504"/>
    </source>
</evidence>
<dbReference type="Proteomes" id="UP001417504">
    <property type="component" value="Unassembled WGS sequence"/>
</dbReference>
<accession>A0AAP0NJP0</accession>
<reference evidence="1 2" key="1">
    <citation type="submission" date="2024-01" db="EMBL/GenBank/DDBJ databases">
        <title>Genome assemblies of Stephania.</title>
        <authorList>
            <person name="Yang L."/>
        </authorList>
    </citation>
    <scope>NUCLEOTIDE SEQUENCE [LARGE SCALE GENOMIC DNA]</scope>
    <source>
        <strain evidence="1">QJT</strain>
        <tissue evidence="1">Leaf</tissue>
    </source>
</reference>
<dbReference type="EMBL" id="JBBNAE010000007">
    <property type="protein sequence ID" value="KAK9109568.1"/>
    <property type="molecule type" value="Genomic_DNA"/>
</dbReference>
<protein>
    <submittedName>
        <fullName evidence="1">Uncharacterized protein</fullName>
    </submittedName>
</protein>
<gene>
    <name evidence="1" type="ORF">Sjap_017628</name>
</gene>
<keyword evidence="2" id="KW-1185">Reference proteome</keyword>
<organism evidence="1 2">
    <name type="scientific">Stephania japonica</name>
    <dbReference type="NCBI Taxonomy" id="461633"/>
    <lineage>
        <taxon>Eukaryota</taxon>
        <taxon>Viridiplantae</taxon>
        <taxon>Streptophyta</taxon>
        <taxon>Embryophyta</taxon>
        <taxon>Tracheophyta</taxon>
        <taxon>Spermatophyta</taxon>
        <taxon>Magnoliopsida</taxon>
        <taxon>Ranunculales</taxon>
        <taxon>Menispermaceae</taxon>
        <taxon>Menispermoideae</taxon>
        <taxon>Cissampelideae</taxon>
        <taxon>Stephania</taxon>
    </lineage>
</organism>
<proteinExistence type="predicted"/>
<dbReference type="AlphaFoldDB" id="A0AAP0NJP0"/>